<dbReference type="Proteomes" id="UP000078046">
    <property type="component" value="Unassembled WGS sequence"/>
</dbReference>
<dbReference type="EMBL" id="LWCA01002726">
    <property type="protein sequence ID" value="OAF63719.1"/>
    <property type="molecule type" value="Genomic_DNA"/>
</dbReference>
<accession>A0A177ANU2</accession>
<keyword evidence="2" id="KW-1185">Reference proteome</keyword>
<proteinExistence type="predicted"/>
<gene>
    <name evidence="1" type="ORF">A3Q56_08574</name>
</gene>
<evidence type="ECO:0000313" key="2">
    <source>
        <dbReference type="Proteomes" id="UP000078046"/>
    </source>
</evidence>
<name>A0A177ANU2_9BILA</name>
<reference evidence="1 2" key="1">
    <citation type="submission" date="2016-04" db="EMBL/GenBank/DDBJ databases">
        <title>The genome of Intoshia linei affirms orthonectids as highly simplified spiralians.</title>
        <authorList>
            <person name="Mikhailov K.V."/>
            <person name="Slusarev G.S."/>
            <person name="Nikitin M.A."/>
            <person name="Logacheva M.D."/>
            <person name="Penin A."/>
            <person name="Aleoshin V."/>
            <person name="Panchin Y.V."/>
        </authorList>
    </citation>
    <scope>NUCLEOTIDE SEQUENCE [LARGE SCALE GENOMIC DNA]</scope>
    <source>
        <strain evidence="1">Intl2013</strain>
        <tissue evidence="1">Whole animal</tissue>
    </source>
</reference>
<evidence type="ECO:0000313" key="1">
    <source>
        <dbReference type="EMBL" id="OAF63719.1"/>
    </source>
</evidence>
<protein>
    <submittedName>
        <fullName evidence="1">Uncharacterized protein</fullName>
    </submittedName>
</protein>
<comment type="caution">
    <text evidence="1">The sequence shown here is derived from an EMBL/GenBank/DDBJ whole genome shotgun (WGS) entry which is preliminary data.</text>
</comment>
<dbReference type="AlphaFoldDB" id="A0A177ANU2"/>
<sequence>MEGNYSYLALAIDSTSLKVFRPHGIESYLGNSCETPGLRKFAMNRPSLVKPDEIHYQSELASKRGCVERFFKRLKKSFSIFSQIYRWDHSHFNIDFDICVFFNK</sequence>
<organism evidence="1 2">
    <name type="scientific">Intoshia linei</name>
    <dbReference type="NCBI Taxonomy" id="1819745"/>
    <lineage>
        <taxon>Eukaryota</taxon>
        <taxon>Metazoa</taxon>
        <taxon>Spiralia</taxon>
        <taxon>Lophotrochozoa</taxon>
        <taxon>Mesozoa</taxon>
        <taxon>Orthonectida</taxon>
        <taxon>Rhopaluridae</taxon>
        <taxon>Intoshia</taxon>
    </lineage>
</organism>